<dbReference type="RefSeq" id="WP_201801123.1">
    <property type="nucleotide sequence ID" value="NZ_JAERRI010000001.1"/>
</dbReference>
<evidence type="ECO:0000313" key="2">
    <source>
        <dbReference type="Proteomes" id="UP000629371"/>
    </source>
</evidence>
<comment type="caution">
    <text evidence="1">The sequence shown here is derived from an EMBL/GenBank/DDBJ whole genome shotgun (WGS) entry which is preliminary data.</text>
</comment>
<organism evidence="1 2">
    <name type="scientific">Streptomyces siderophoricus</name>
    <dbReference type="NCBI Taxonomy" id="2802281"/>
    <lineage>
        <taxon>Bacteria</taxon>
        <taxon>Bacillati</taxon>
        <taxon>Actinomycetota</taxon>
        <taxon>Actinomycetes</taxon>
        <taxon>Kitasatosporales</taxon>
        <taxon>Streptomycetaceae</taxon>
        <taxon>Streptomyces</taxon>
    </lineage>
</organism>
<protein>
    <submittedName>
        <fullName evidence="1">Uncharacterized protein</fullName>
    </submittedName>
</protein>
<sequence>MLSLTPAEQREARATDPRAREILDRCAALSPEDLLALRGTIRSRRTIKEDA</sequence>
<accession>A0ABS1MII8</accession>
<dbReference type="Proteomes" id="UP000629371">
    <property type="component" value="Unassembled WGS sequence"/>
</dbReference>
<evidence type="ECO:0000313" key="1">
    <source>
        <dbReference type="EMBL" id="MBL1087877.1"/>
    </source>
</evidence>
<proteinExistence type="predicted"/>
<dbReference type="EMBL" id="JAERRI010000001">
    <property type="protein sequence ID" value="MBL1087877.1"/>
    <property type="molecule type" value="Genomic_DNA"/>
</dbReference>
<keyword evidence="2" id="KW-1185">Reference proteome</keyword>
<gene>
    <name evidence="1" type="ORF">JK360_00450</name>
</gene>
<name>A0ABS1MII8_9ACTN</name>
<reference evidence="1 2" key="1">
    <citation type="submission" date="2021-01" db="EMBL/GenBank/DDBJ databases">
        <title>WGS of actinomycetes isolated from Thailand.</title>
        <authorList>
            <person name="Thawai C."/>
        </authorList>
    </citation>
    <scope>NUCLEOTIDE SEQUENCE [LARGE SCALE GENOMIC DNA]</scope>
    <source>
        <strain evidence="1 2">CH9-7</strain>
    </source>
</reference>